<feature type="compositionally biased region" description="Low complexity" evidence="1">
    <location>
        <begin position="47"/>
        <end position="64"/>
    </location>
</feature>
<dbReference type="EMBL" id="HE580274">
    <property type="protein sequence ID" value="CCD26531.1"/>
    <property type="molecule type" value="Genomic_DNA"/>
</dbReference>
<dbReference type="AlphaFoldDB" id="G0WFH0"/>
<dbReference type="HOGENOM" id="CLU_940369_0_0_1"/>
<evidence type="ECO:0000256" key="1">
    <source>
        <dbReference type="SAM" id="MobiDB-lite"/>
    </source>
</evidence>
<feature type="compositionally biased region" description="Polar residues" evidence="1">
    <location>
        <begin position="175"/>
        <end position="201"/>
    </location>
</feature>
<name>G0WFH0_NAUDC</name>
<dbReference type="OMA" id="ICERVDM"/>
<evidence type="ECO:0000313" key="2">
    <source>
        <dbReference type="EMBL" id="CCD26531.1"/>
    </source>
</evidence>
<keyword evidence="3" id="KW-1185">Reference proteome</keyword>
<feature type="compositionally biased region" description="Basic and acidic residues" evidence="1">
    <location>
        <begin position="111"/>
        <end position="130"/>
    </location>
</feature>
<dbReference type="GeneID" id="11496062"/>
<reference evidence="2 3" key="1">
    <citation type="journal article" date="2011" name="Proc. Natl. Acad. Sci. U.S.A.">
        <title>Evolutionary erosion of yeast sex chromosomes by mating-type switching accidents.</title>
        <authorList>
            <person name="Gordon J.L."/>
            <person name="Armisen D."/>
            <person name="Proux-Wera E."/>
            <person name="Oheigeartaigh S.S."/>
            <person name="Byrne K.P."/>
            <person name="Wolfe K.H."/>
        </authorList>
    </citation>
    <scope>NUCLEOTIDE SEQUENCE [LARGE SCALE GENOMIC DNA]</scope>
    <source>
        <strain evidence="3">ATCC 10597 / BCRC 20456 / CBS 421 / NBRC 0211 / NRRL Y-12639</strain>
    </source>
</reference>
<feature type="compositionally biased region" description="Basic and acidic residues" evidence="1">
    <location>
        <begin position="140"/>
        <end position="151"/>
    </location>
</feature>
<dbReference type="RefSeq" id="XP_003671774.1">
    <property type="nucleotide sequence ID" value="XM_003671726.1"/>
</dbReference>
<dbReference type="Proteomes" id="UP000000689">
    <property type="component" value="Chromosome 8"/>
</dbReference>
<feature type="region of interest" description="Disordered" evidence="1">
    <location>
        <begin position="1"/>
        <end position="277"/>
    </location>
</feature>
<proteinExistence type="predicted"/>
<evidence type="ECO:0000313" key="3">
    <source>
        <dbReference type="Proteomes" id="UP000000689"/>
    </source>
</evidence>
<gene>
    <name evidence="2" type="primary">NDAI0H03580</name>
    <name evidence="2" type="ordered locus">NDAI_0H03580</name>
</gene>
<accession>G0WFH0</accession>
<dbReference type="OrthoDB" id="4058540at2759"/>
<protein>
    <submittedName>
        <fullName evidence="2">Uncharacterized protein</fullName>
    </submittedName>
</protein>
<organism evidence="2 3">
    <name type="scientific">Naumovozyma dairenensis (strain ATCC 10597 / BCRC 20456 / CBS 421 / NBRC 0211 / NRRL Y-12639)</name>
    <name type="common">Saccharomyces dairenensis</name>
    <dbReference type="NCBI Taxonomy" id="1071378"/>
    <lineage>
        <taxon>Eukaryota</taxon>
        <taxon>Fungi</taxon>
        <taxon>Dikarya</taxon>
        <taxon>Ascomycota</taxon>
        <taxon>Saccharomycotina</taxon>
        <taxon>Saccharomycetes</taxon>
        <taxon>Saccharomycetales</taxon>
        <taxon>Saccharomycetaceae</taxon>
        <taxon>Naumovozyma</taxon>
    </lineage>
</organism>
<dbReference type="KEGG" id="ndi:NDAI_0H03580"/>
<sequence>MSNTKSNLQVPDDGGNGGFTASEDFINLNEPPRPKASPNPSEMNFPSSRSNFDINNNNNSTTTNPMEHSSPREGGIAAGPGNTSVEAPAPRKLHIRRHSTNYIDALSNKQGQKESKSQDGNHDNNKRDEQDPLSPIAISPEKRQREHDPIKKGTRPKQTVSPSMDFQDLRHENQLKSSGNANSYFLDNENENSNDNVQKYSGNDYRTRHKCSDMGDYILGNSKHSNEEDNNVVNANLDQQKPKNSNDGDDDDGQTTLGQDAQIPVPPATLERRRSSFEYEDFKKDIYDRLKMFETK</sequence>